<evidence type="ECO:0000313" key="1">
    <source>
        <dbReference type="EMBL" id="MDR9891376.1"/>
    </source>
</evidence>
<name>A0AAE4DPM9_9ENTR</name>
<dbReference type="Proteomes" id="UP001248822">
    <property type="component" value="Unassembled WGS sequence"/>
</dbReference>
<dbReference type="InterPro" id="IPR032710">
    <property type="entry name" value="NTF2-like_dom_sf"/>
</dbReference>
<evidence type="ECO:0000313" key="2">
    <source>
        <dbReference type="Proteomes" id="UP001248822"/>
    </source>
</evidence>
<dbReference type="AlphaFoldDB" id="A0AAE4DPM9"/>
<protein>
    <submittedName>
        <fullName evidence="1">Nuclear transport factor 2 family protein</fullName>
    </submittedName>
</protein>
<gene>
    <name evidence="1" type="ORF">O7047_14215</name>
</gene>
<dbReference type="EMBL" id="JAQGEC010000012">
    <property type="protein sequence ID" value="MDR9891376.1"/>
    <property type="molecule type" value="Genomic_DNA"/>
</dbReference>
<dbReference type="Gene3D" id="3.10.450.50">
    <property type="match status" value="1"/>
</dbReference>
<dbReference type="SUPFAM" id="SSF54427">
    <property type="entry name" value="NTF2-like"/>
    <property type="match status" value="1"/>
</dbReference>
<accession>A0AAE4DPM9</accession>
<comment type="caution">
    <text evidence="1">The sequence shown here is derived from an EMBL/GenBank/DDBJ whole genome shotgun (WGS) entry which is preliminary data.</text>
</comment>
<organism evidence="1 2">
    <name type="scientific">Pseudenterobacter timonensis</name>
    <dbReference type="NCBI Taxonomy" id="1755099"/>
    <lineage>
        <taxon>Bacteria</taxon>
        <taxon>Pseudomonadati</taxon>
        <taxon>Pseudomonadota</taxon>
        <taxon>Gammaproteobacteria</taxon>
        <taxon>Enterobacterales</taxon>
        <taxon>Enterobacteriaceae</taxon>
        <taxon>Pseudenterobacter</taxon>
    </lineage>
</organism>
<reference evidence="1" key="1">
    <citation type="submission" date="2022-12" db="EMBL/GenBank/DDBJ databases">
        <title>NDM-1 containing novel ST 2018 Pseudenterobacter timonensis.</title>
        <authorList>
            <person name="Halder G."/>
            <person name="Mandal S."/>
            <person name="Dutta S."/>
        </authorList>
    </citation>
    <scope>NUCLEOTIDE SEQUENCE</scope>
    <source>
        <strain evidence="1">CNCI147</strain>
    </source>
</reference>
<sequence>MEVLQNRSPRGPRTDYSELTMNARDALRLQQLEEYQAARLCISHYMHLCDRLDTPETVQAIGALFTANACWEGVGEPYASRLGRHQGREAIMAMMAGYVRKPAHFAMNAHFLCSEALWHEPDGQLKGRWLMLQTSAFSAGGAHLNAAEIEVTFAAGEPGMVMAHFTTRNLFSRPVDHWQAADALPVPDKN</sequence>
<dbReference type="RefSeq" id="WP_310826591.1">
    <property type="nucleotide sequence ID" value="NZ_JAQGEC010000012.1"/>
</dbReference>
<proteinExistence type="predicted"/>